<dbReference type="Pfam" id="PF00168">
    <property type="entry name" value="C2"/>
    <property type="match status" value="1"/>
</dbReference>
<dbReference type="AlphaFoldDB" id="A0AAQ3KBM3"/>
<dbReference type="CDD" id="cd04051">
    <property type="entry name" value="C2_SRC2_like"/>
    <property type="match status" value="1"/>
</dbReference>
<feature type="domain" description="C2" evidence="1">
    <location>
        <begin position="1"/>
        <end position="111"/>
    </location>
</feature>
<gene>
    <name evidence="2" type="ORF">Cni_G14141</name>
</gene>
<dbReference type="Proteomes" id="UP001327560">
    <property type="component" value="Chromosome 4"/>
</dbReference>
<dbReference type="GO" id="GO:0006952">
    <property type="term" value="P:defense response"/>
    <property type="evidence" value="ECO:0007669"/>
    <property type="project" value="InterPro"/>
</dbReference>
<protein>
    <recommendedName>
        <fullName evidence="1">C2 domain-containing protein</fullName>
    </recommendedName>
</protein>
<organism evidence="2 3">
    <name type="scientific">Canna indica</name>
    <name type="common">Indian-shot</name>
    <dbReference type="NCBI Taxonomy" id="4628"/>
    <lineage>
        <taxon>Eukaryota</taxon>
        <taxon>Viridiplantae</taxon>
        <taxon>Streptophyta</taxon>
        <taxon>Embryophyta</taxon>
        <taxon>Tracheophyta</taxon>
        <taxon>Spermatophyta</taxon>
        <taxon>Magnoliopsida</taxon>
        <taxon>Liliopsida</taxon>
        <taxon>Zingiberales</taxon>
        <taxon>Cannaceae</taxon>
        <taxon>Canna</taxon>
    </lineage>
</organism>
<dbReference type="SMART" id="SM00239">
    <property type="entry name" value="C2"/>
    <property type="match status" value="1"/>
</dbReference>
<sequence>MARYEAEITIESGHDLKNVNWRNGDLSPYVVAWIDPAAKCSSRLATGGDDDDPIWDEKLVIPLPPGLPLEDATLYLDVVHAGTGEGVKPLVGSARLPLREVLDEVGLGGKLTKKIKLKRPSGRPQGKLLVHVVVREVASRYYDPYGVPPPGTGAGYGYAQAPSGYPYGAPPSGDYGYRAAPAAYGAPPAAYGAPPASYGAAPAAYGAPQAAYGYEQKQHKKGMGMGTGLAVGAAAGLLGGLAIAEGVDYLEDKVEDEVEEEVLADEAADF</sequence>
<dbReference type="InterPro" id="IPR044750">
    <property type="entry name" value="C2_SRC2/BAP"/>
</dbReference>
<dbReference type="InterPro" id="IPR000008">
    <property type="entry name" value="C2_dom"/>
</dbReference>
<dbReference type="Gene3D" id="2.60.40.150">
    <property type="entry name" value="C2 domain"/>
    <property type="match status" value="1"/>
</dbReference>
<accession>A0AAQ3KBM3</accession>
<reference evidence="2 3" key="1">
    <citation type="submission" date="2023-10" db="EMBL/GenBank/DDBJ databases">
        <title>Chromosome-scale genome assembly provides insights into flower coloration mechanisms of Canna indica.</title>
        <authorList>
            <person name="Li C."/>
        </authorList>
    </citation>
    <scope>NUCLEOTIDE SEQUENCE [LARGE SCALE GENOMIC DNA]</scope>
    <source>
        <tissue evidence="2">Flower</tissue>
    </source>
</reference>
<dbReference type="PROSITE" id="PS50004">
    <property type="entry name" value="C2"/>
    <property type="match status" value="1"/>
</dbReference>
<dbReference type="SUPFAM" id="SSF49562">
    <property type="entry name" value="C2 domain (Calcium/lipid-binding domain, CaLB)"/>
    <property type="match status" value="1"/>
</dbReference>
<dbReference type="PANTHER" id="PTHR32246:SF20">
    <property type="entry name" value="CALCIUM-DEPENDENT LIPID-BINDING (CALB DOMAIN) FAMILY PROTEIN"/>
    <property type="match status" value="1"/>
</dbReference>
<dbReference type="EMBL" id="CP136893">
    <property type="protein sequence ID" value="WOL05412.1"/>
    <property type="molecule type" value="Genomic_DNA"/>
</dbReference>
<proteinExistence type="predicted"/>
<evidence type="ECO:0000259" key="1">
    <source>
        <dbReference type="PROSITE" id="PS50004"/>
    </source>
</evidence>
<name>A0AAQ3KBM3_9LILI</name>
<dbReference type="InterPro" id="IPR035892">
    <property type="entry name" value="C2_domain_sf"/>
</dbReference>
<evidence type="ECO:0000313" key="2">
    <source>
        <dbReference type="EMBL" id="WOL05412.1"/>
    </source>
</evidence>
<dbReference type="PANTHER" id="PTHR32246">
    <property type="entry name" value="INGRESSION PROTEIN FIC1"/>
    <property type="match status" value="1"/>
</dbReference>
<keyword evidence="3" id="KW-1185">Reference proteome</keyword>
<evidence type="ECO:0000313" key="3">
    <source>
        <dbReference type="Proteomes" id="UP001327560"/>
    </source>
</evidence>